<feature type="transmembrane region" description="Helical" evidence="8">
    <location>
        <begin position="158"/>
        <end position="178"/>
    </location>
</feature>
<feature type="region of interest" description="Disordered" evidence="7">
    <location>
        <begin position="1"/>
        <end position="27"/>
    </location>
</feature>
<dbReference type="Pfam" id="PF07690">
    <property type="entry name" value="MFS_1"/>
    <property type="match status" value="1"/>
</dbReference>
<keyword evidence="6 8" id="KW-0472">Membrane</keyword>
<dbReference type="GO" id="GO:0006820">
    <property type="term" value="P:monoatomic anion transport"/>
    <property type="evidence" value="ECO:0007669"/>
    <property type="project" value="TreeGrafter"/>
</dbReference>
<feature type="transmembrane region" description="Helical" evidence="8">
    <location>
        <begin position="98"/>
        <end position="117"/>
    </location>
</feature>
<feature type="domain" description="Major facilitator superfamily (MFS) profile" evidence="9">
    <location>
        <begin position="1"/>
        <end position="458"/>
    </location>
</feature>
<feature type="compositionally biased region" description="Polar residues" evidence="7">
    <location>
        <begin position="15"/>
        <end position="27"/>
    </location>
</feature>
<comment type="subcellular location">
    <subcellularLocation>
        <location evidence="1">Membrane</location>
        <topology evidence="1">Multi-pass membrane protein</topology>
    </subcellularLocation>
</comment>
<sequence length="488" mass="53960">MVNSTAIHLRDNDNAEGSNGKNSSSNDYAHKIHLKNLAYAEECGDREIKTNIHRNLGYQGSIEWSASEQARLFAALFYGGFITIWFSGYLADRFGPKLLIGIAVLDMSVCSLLSPVLVDLNYYAFFVARFLMGLGDGFIFPTVASANACWSPPADRSMMWAVSTVGNQIAAVFAMLFGSQLCAIQFLGGWRLIFLSFGAIGMTSFTLWTIFASNSPDESSWIGLKEKQMITASLTAGGSRKSISSRRLKTGKVPWSKMARSLPLYAGIIAQVNTSFCTTLLQSYLPTYLKDYLKLSLNENGLYSMIPFLTMIFSKIFYSIVADQLRKRHILTDTQCVKLFQAISNIGAATSAFCMAKFVTCGNPQLAIVFLLMWGMSFGANASGVFTQLLMIAPRYSGLISSFSTGFTYAVNGITQSFISAIIKHGAPSEWRTIWYILFGSNLFCAAFFILFASGKQQEWADVEELSRSEKQTENCQTDKNNLNNNIK</sequence>
<keyword evidence="10" id="KW-1185">Reference proteome</keyword>
<keyword evidence="5 8" id="KW-1133">Transmembrane helix</keyword>
<protein>
    <submittedName>
        <fullName evidence="11">Major facilitator superfamily (MFS) profile domain-containing protein</fullName>
    </submittedName>
</protein>
<dbReference type="FunFam" id="1.20.1250.20:FF:000003">
    <property type="entry name" value="Solute carrier family 17 member 3"/>
    <property type="match status" value="1"/>
</dbReference>
<evidence type="ECO:0000256" key="8">
    <source>
        <dbReference type="SAM" id="Phobius"/>
    </source>
</evidence>
<dbReference type="AlphaFoldDB" id="A0A914LD94"/>
<evidence type="ECO:0000313" key="11">
    <source>
        <dbReference type="WBParaSite" id="Minc3s00433g12238"/>
    </source>
</evidence>
<dbReference type="InterPro" id="IPR036259">
    <property type="entry name" value="MFS_trans_sf"/>
</dbReference>
<proteinExistence type="predicted"/>
<dbReference type="WBParaSite" id="Minc3s00433g12238">
    <property type="protein sequence ID" value="Minc3s00433g12238"/>
    <property type="gene ID" value="Minc3s00433g12238"/>
</dbReference>
<dbReference type="InterPro" id="IPR050382">
    <property type="entry name" value="MFS_Na/Anion_cotransporter"/>
</dbReference>
<dbReference type="InterPro" id="IPR011701">
    <property type="entry name" value="MFS"/>
</dbReference>
<dbReference type="SUPFAM" id="SSF103473">
    <property type="entry name" value="MFS general substrate transporter"/>
    <property type="match status" value="1"/>
</dbReference>
<keyword evidence="2" id="KW-0813">Transport</keyword>
<feature type="transmembrane region" description="Helical" evidence="8">
    <location>
        <begin position="72"/>
        <end position="91"/>
    </location>
</feature>
<evidence type="ECO:0000259" key="9">
    <source>
        <dbReference type="PROSITE" id="PS50850"/>
    </source>
</evidence>
<feature type="transmembrane region" description="Helical" evidence="8">
    <location>
        <begin position="399"/>
        <end position="422"/>
    </location>
</feature>
<evidence type="ECO:0000256" key="4">
    <source>
        <dbReference type="ARBA" id="ARBA00022847"/>
    </source>
</evidence>
<evidence type="ECO:0000256" key="7">
    <source>
        <dbReference type="SAM" id="MobiDB-lite"/>
    </source>
</evidence>
<feature type="transmembrane region" description="Helical" evidence="8">
    <location>
        <begin position="342"/>
        <end position="360"/>
    </location>
</feature>
<feature type="transmembrane region" description="Helical" evidence="8">
    <location>
        <begin position="123"/>
        <end position="146"/>
    </location>
</feature>
<dbReference type="PROSITE" id="PS50850">
    <property type="entry name" value="MFS"/>
    <property type="match status" value="1"/>
</dbReference>
<feature type="transmembrane region" description="Helical" evidence="8">
    <location>
        <begin position="366"/>
        <end position="387"/>
    </location>
</feature>
<evidence type="ECO:0000256" key="1">
    <source>
        <dbReference type="ARBA" id="ARBA00004141"/>
    </source>
</evidence>
<accession>A0A914LD94</accession>
<organism evidence="10 11">
    <name type="scientific">Meloidogyne incognita</name>
    <name type="common">Southern root-knot nematode worm</name>
    <name type="synonym">Oxyuris incognita</name>
    <dbReference type="NCBI Taxonomy" id="6306"/>
    <lineage>
        <taxon>Eukaryota</taxon>
        <taxon>Metazoa</taxon>
        <taxon>Ecdysozoa</taxon>
        <taxon>Nematoda</taxon>
        <taxon>Chromadorea</taxon>
        <taxon>Rhabditida</taxon>
        <taxon>Tylenchina</taxon>
        <taxon>Tylenchomorpha</taxon>
        <taxon>Tylenchoidea</taxon>
        <taxon>Meloidogynidae</taxon>
        <taxon>Meloidogyninae</taxon>
        <taxon>Meloidogyne</taxon>
        <taxon>Meloidogyne incognita group</taxon>
    </lineage>
</organism>
<name>A0A914LD94_MELIC</name>
<evidence type="ECO:0000256" key="2">
    <source>
        <dbReference type="ARBA" id="ARBA00022448"/>
    </source>
</evidence>
<feature type="transmembrane region" description="Helical" evidence="8">
    <location>
        <begin position="190"/>
        <end position="211"/>
    </location>
</feature>
<reference evidence="11" key="1">
    <citation type="submission" date="2022-11" db="UniProtKB">
        <authorList>
            <consortium name="WormBaseParasite"/>
        </authorList>
    </citation>
    <scope>IDENTIFICATION</scope>
</reference>
<dbReference type="GO" id="GO:0015293">
    <property type="term" value="F:symporter activity"/>
    <property type="evidence" value="ECO:0007669"/>
    <property type="project" value="UniProtKB-KW"/>
</dbReference>
<evidence type="ECO:0000256" key="6">
    <source>
        <dbReference type="ARBA" id="ARBA00023136"/>
    </source>
</evidence>
<evidence type="ECO:0000256" key="5">
    <source>
        <dbReference type="ARBA" id="ARBA00022989"/>
    </source>
</evidence>
<dbReference type="InterPro" id="IPR020846">
    <property type="entry name" value="MFS_dom"/>
</dbReference>
<keyword evidence="4" id="KW-0769">Symport</keyword>
<keyword evidence="3 8" id="KW-0812">Transmembrane</keyword>
<feature type="transmembrane region" description="Helical" evidence="8">
    <location>
        <begin position="301"/>
        <end position="321"/>
    </location>
</feature>
<dbReference type="GO" id="GO:0016020">
    <property type="term" value="C:membrane"/>
    <property type="evidence" value="ECO:0007669"/>
    <property type="project" value="UniProtKB-SubCell"/>
</dbReference>
<dbReference type="Proteomes" id="UP000887563">
    <property type="component" value="Unplaced"/>
</dbReference>
<feature type="transmembrane region" description="Helical" evidence="8">
    <location>
        <begin position="434"/>
        <end position="453"/>
    </location>
</feature>
<dbReference type="PANTHER" id="PTHR11662">
    <property type="entry name" value="SOLUTE CARRIER FAMILY 17"/>
    <property type="match status" value="1"/>
</dbReference>
<evidence type="ECO:0000256" key="3">
    <source>
        <dbReference type="ARBA" id="ARBA00022692"/>
    </source>
</evidence>
<dbReference type="Gene3D" id="1.20.1250.20">
    <property type="entry name" value="MFS general substrate transporter like domains"/>
    <property type="match status" value="2"/>
</dbReference>
<evidence type="ECO:0000313" key="10">
    <source>
        <dbReference type="Proteomes" id="UP000887563"/>
    </source>
</evidence>
<dbReference type="PANTHER" id="PTHR11662:SF405">
    <property type="entry name" value="PROTEIN CBG12249"/>
    <property type="match status" value="1"/>
</dbReference>